<protein>
    <submittedName>
        <fullName evidence="1">Uncharacterized protein</fullName>
    </submittedName>
</protein>
<accession>A0ABX1WCG9</accession>
<reference evidence="1 2" key="1">
    <citation type="submission" date="2019-12" db="EMBL/GenBank/DDBJ databases">
        <title>Ruegeria JWLKs population differentiation of coral mucus and skeleton niches.</title>
        <authorList>
            <person name="Luo D."/>
        </authorList>
    </citation>
    <scope>NUCLEOTIDE SEQUENCE [LARGE SCALE GENOMIC DNA]</scope>
    <source>
        <strain evidence="1 2">HKCCD6238</strain>
    </source>
</reference>
<gene>
    <name evidence="1" type="ORF">GS617_11875</name>
</gene>
<proteinExistence type="predicted"/>
<comment type="caution">
    <text evidence="1">The sequence shown here is derived from an EMBL/GenBank/DDBJ whole genome shotgun (WGS) entry which is preliminary data.</text>
</comment>
<name>A0ABX1WCG9_9RHOB</name>
<dbReference type="EMBL" id="WVQY01000004">
    <property type="protein sequence ID" value="NOD30973.1"/>
    <property type="molecule type" value="Genomic_DNA"/>
</dbReference>
<evidence type="ECO:0000313" key="2">
    <source>
        <dbReference type="Proteomes" id="UP000599383"/>
    </source>
</evidence>
<evidence type="ECO:0000313" key="1">
    <source>
        <dbReference type="EMBL" id="NOD30973.1"/>
    </source>
</evidence>
<dbReference type="Proteomes" id="UP000599383">
    <property type="component" value="Unassembled WGS sequence"/>
</dbReference>
<organism evidence="1 2">
    <name type="scientific">Ruegeria atlantica</name>
    <dbReference type="NCBI Taxonomy" id="81569"/>
    <lineage>
        <taxon>Bacteria</taxon>
        <taxon>Pseudomonadati</taxon>
        <taxon>Pseudomonadota</taxon>
        <taxon>Alphaproteobacteria</taxon>
        <taxon>Rhodobacterales</taxon>
        <taxon>Roseobacteraceae</taxon>
        <taxon>Ruegeria</taxon>
    </lineage>
</organism>
<sequence length="54" mass="5684">MSHEQVTGVQIVLSTPDSDFVGGRDAIASAEICAVLRPIENPTNCRSRSDGAIV</sequence>
<keyword evidence="2" id="KW-1185">Reference proteome</keyword>